<sequence length="101" mass="11175">MARTPSTTMLSIAQVAERQGVAAKTVRRWIAEGRLPAQRVGPKLIRIAESDLERVERACGPVKDPVSQAVEALTARPLTDDEITRSALHHISVPQWAFEYT</sequence>
<dbReference type="GO" id="GO:0003677">
    <property type="term" value="F:DNA binding"/>
    <property type="evidence" value="ECO:0007669"/>
    <property type="project" value="InterPro"/>
</dbReference>
<dbReference type="Pfam" id="PF12728">
    <property type="entry name" value="HTH_17"/>
    <property type="match status" value="1"/>
</dbReference>
<protein>
    <submittedName>
        <fullName evidence="2">Gene 36 protein (Gp36), probable excisionase</fullName>
    </submittedName>
</protein>
<evidence type="ECO:0000313" key="3">
    <source>
        <dbReference type="Proteomes" id="UP000190366"/>
    </source>
</evidence>
<dbReference type="RefSeq" id="WP_005057421.1">
    <property type="nucleotide sequence ID" value="NZ_CP065272.1"/>
</dbReference>
<accession>A0AB38DE51</accession>
<dbReference type="AlphaFoldDB" id="A0AB38DE51"/>
<gene>
    <name evidence="2" type="ORF">SAMEA2275630_02213</name>
</gene>
<dbReference type="Gene3D" id="1.10.1660.10">
    <property type="match status" value="1"/>
</dbReference>
<dbReference type="SUPFAM" id="SSF46955">
    <property type="entry name" value="Putative DNA-binding domain"/>
    <property type="match status" value="1"/>
</dbReference>
<evidence type="ECO:0000259" key="1">
    <source>
        <dbReference type="Pfam" id="PF12728"/>
    </source>
</evidence>
<evidence type="ECO:0000313" key="2">
    <source>
        <dbReference type="EMBL" id="SKY71852.1"/>
    </source>
</evidence>
<dbReference type="EMBL" id="FVQL01000001">
    <property type="protein sequence ID" value="SKY71852.1"/>
    <property type="molecule type" value="Genomic_DNA"/>
</dbReference>
<dbReference type="NCBIfam" id="TIGR01764">
    <property type="entry name" value="excise"/>
    <property type="match status" value="1"/>
</dbReference>
<dbReference type="InterPro" id="IPR010093">
    <property type="entry name" value="SinI_DNA-bd"/>
</dbReference>
<feature type="domain" description="Helix-turn-helix" evidence="1">
    <location>
        <begin position="9"/>
        <end position="54"/>
    </location>
</feature>
<comment type="caution">
    <text evidence="2">The sequence shown here is derived from an EMBL/GenBank/DDBJ whole genome shotgun (WGS) entry which is preliminary data.</text>
</comment>
<reference evidence="2 3" key="1">
    <citation type="submission" date="2016-11" db="EMBL/GenBank/DDBJ databases">
        <authorList>
            <consortium name="Pathogen Informatics"/>
        </authorList>
    </citation>
    <scope>NUCLEOTIDE SEQUENCE [LARGE SCALE GENOMIC DNA]</scope>
    <source>
        <strain evidence="2 3">1168</strain>
    </source>
</reference>
<proteinExistence type="predicted"/>
<name>A0AB38DE51_9MYCO</name>
<dbReference type="Proteomes" id="UP000190366">
    <property type="component" value="Unassembled WGS sequence"/>
</dbReference>
<organism evidence="2 3">
    <name type="scientific">Mycobacteroides abscessus subsp. massiliense</name>
    <dbReference type="NCBI Taxonomy" id="1962118"/>
    <lineage>
        <taxon>Bacteria</taxon>
        <taxon>Bacillati</taxon>
        <taxon>Actinomycetota</taxon>
        <taxon>Actinomycetes</taxon>
        <taxon>Mycobacteriales</taxon>
        <taxon>Mycobacteriaceae</taxon>
        <taxon>Mycobacteroides</taxon>
        <taxon>Mycobacteroides abscessus</taxon>
    </lineage>
</organism>
<dbReference type="InterPro" id="IPR041657">
    <property type="entry name" value="HTH_17"/>
</dbReference>
<dbReference type="InterPro" id="IPR009061">
    <property type="entry name" value="DNA-bd_dom_put_sf"/>
</dbReference>